<organism evidence="4 5">
    <name type="scientific">Thiorhodovibrio winogradskyi</name>
    <dbReference type="NCBI Taxonomy" id="77007"/>
    <lineage>
        <taxon>Bacteria</taxon>
        <taxon>Pseudomonadati</taxon>
        <taxon>Pseudomonadota</taxon>
        <taxon>Gammaproteobacteria</taxon>
        <taxon>Chromatiales</taxon>
        <taxon>Chromatiaceae</taxon>
        <taxon>Thiorhodovibrio</taxon>
    </lineage>
</organism>
<dbReference type="Pfam" id="PF03413">
    <property type="entry name" value="PepSY"/>
    <property type="match status" value="1"/>
</dbReference>
<sequence>MQDTMTRILIMHPAILIGLLSLLPLQAGADDHDDPADNAGTTRYEQPQDHQRARAARLRGEIRPIAEILHQIGAQIPGEVIGIELERDKHAGQRVWLYELKILTPDGRRLEVEIDAREGEILELEDED</sequence>
<evidence type="ECO:0000256" key="1">
    <source>
        <dbReference type="SAM" id="MobiDB-lite"/>
    </source>
</evidence>
<dbReference type="Proteomes" id="UP001432180">
    <property type="component" value="Chromosome"/>
</dbReference>
<evidence type="ECO:0000313" key="5">
    <source>
        <dbReference type="Proteomes" id="UP001432180"/>
    </source>
</evidence>
<dbReference type="EMBL" id="CP121472">
    <property type="protein sequence ID" value="WPL19218.1"/>
    <property type="molecule type" value="Genomic_DNA"/>
</dbReference>
<gene>
    <name evidence="4" type="ORF">Thiowin_04328</name>
</gene>
<reference evidence="4 5" key="1">
    <citation type="journal article" date="2023" name="Microorganisms">
        <title>Thiorhodovibrio frisius and Trv. litoralis spp. nov., Two Novel Members from a Clade of Fastidious Purple Sulfur Bacteria That Exhibit Unique Red-Shifted Light-Harvesting Capabilities.</title>
        <authorList>
            <person name="Methner A."/>
            <person name="Kuzyk S.B."/>
            <person name="Petersen J."/>
            <person name="Bauer S."/>
            <person name="Brinkmann H."/>
            <person name="Sichau K."/>
            <person name="Wanner G."/>
            <person name="Wolf J."/>
            <person name="Neumann-Schaal M."/>
            <person name="Henke P."/>
            <person name="Tank M."/>
            <person name="Sproer C."/>
            <person name="Bunk B."/>
            <person name="Overmann J."/>
        </authorList>
    </citation>
    <scope>NUCLEOTIDE SEQUENCE [LARGE SCALE GENOMIC DNA]</scope>
    <source>
        <strain evidence="4 5">DSM 6702</strain>
    </source>
</reference>
<name>A0ABZ0SEZ4_9GAMM</name>
<feature type="signal peptide" evidence="2">
    <location>
        <begin position="1"/>
        <end position="29"/>
    </location>
</feature>
<protein>
    <recommendedName>
        <fullName evidence="3">PepSY domain-containing protein</fullName>
    </recommendedName>
</protein>
<feature type="domain" description="PepSY" evidence="3">
    <location>
        <begin position="66"/>
        <end position="124"/>
    </location>
</feature>
<accession>A0ABZ0SEZ4</accession>
<feature type="region of interest" description="Disordered" evidence="1">
    <location>
        <begin position="30"/>
        <end position="54"/>
    </location>
</feature>
<keyword evidence="2" id="KW-0732">Signal</keyword>
<evidence type="ECO:0000313" key="4">
    <source>
        <dbReference type="EMBL" id="WPL19218.1"/>
    </source>
</evidence>
<dbReference type="Gene3D" id="3.10.450.40">
    <property type="match status" value="1"/>
</dbReference>
<proteinExistence type="predicted"/>
<keyword evidence="5" id="KW-1185">Reference proteome</keyword>
<feature type="chain" id="PRO_5045191190" description="PepSY domain-containing protein" evidence="2">
    <location>
        <begin position="30"/>
        <end position="128"/>
    </location>
</feature>
<evidence type="ECO:0000259" key="3">
    <source>
        <dbReference type="Pfam" id="PF03413"/>
    </source>
</evidence>
<dbReference type="InterPro" id="IPR025711">
    <property type="entry name" value="PepSY"/>
</dbReference>
<evidence type="ECO:0000256" key="2">
    <source>
        <dbReference type="SAM" id="SignalP"/>
    </source>
</evidence>